<evidence type="ECO:0000256" key="1">
    <source>
        <dbReference type="ARBA" id="ARBA00004479"/>
    </source>
</evidence>
<feature type="domain" description="Bulb-type lectin" evidence="22">
    <location>
        <begin position="24"/>
        <end position="147"/>
    </location>
</feature>
<dbReference type="InterPro" id="IPR036426">
    <property type="entry name" value="Bulb-type_lectin_dom_sf"/>
</dbReference>
<dbReference type="FunFam" id="3.30.200.20:FF:000059">
    <property type="entry name" value="S-receptor-like serine/threonine-protein kinase"/>
    <property type="match status" value="1"/>
</dbReference>
<dbReference type="Gene3D" id="2.90.10.10">
    <property type="entry name" value="Bulb-type lectin domain"/>
    <property type="match status" value="1"/>
</dbReference>
<evidence type="ECO:0000313" key="23">
    <source>
        <dbReference type="EMBL" id="KAK7350375.1"/>
    </source>
</evidence>
<evidence type="ECO:0000256" key="16">
    <source>
        <dbReference type="ARBA" id="ARBA00048679"/>
    </source>
</evidence>
<evidence type="ECO:0000256" key="17">
    <source>
        <dbReference type="PIRNR" id="PIRNR000641"/>
    </source>
</evidence>
<feature type="domain" description="Protein kinase" evidence="21">
    <location>
        <begin position="528"/>
        <end position="814"/>
    </location>
</feature>
<evidence type="ECO:0000313" key="24">
    <source>
        <dbReference type="Proteomes" id="UP001367508"/>
    </source>
</evidence>
<dbReference type="FunFam" id="1.10.510.10:FF:000537">
    <property type="entry name" value="Putative receptor-like protein kinase"/>
    <property type="match status" value="1"/>
</dbReference>
<dbReference type="PANTHER" id="PTHR47974">
    <property type="entry name" value="OS07G0415500 PROTEIN"/>
    <property type="match status" value="1"/>
</dbReference>
<dbReference type="SMART" id="SM00220">
    <property type="entry name" value="S_TKc"/>
    <property type="match status" value="1"/>
</dbReference>
<evidence type="ECO:0000256" key="20">
    <source>
        <dbReference type="SAM" id="SignalP"/>
    </source>
</evidence>
<dbReference type="InterPro" id="IPR000719">
    <property type="entry name" value="Prot_kinase_dom"/>
</dbReference>
<evidence type="ECO:0000256" key="6">
    <source>
        <dbReference type="ARBA" id="ARBA00022729"/>
    </source>
</evidence>
<reference evidence="23 24" key="1">
    <citation type="submission" date="2024-01" db="EMBL/GenBank/DDBJ databases">
        <title>The genomes of 5 underutilized Papilionoideae crops provide insights into root nodulation and disease resistanc.</title>
        <authorList>
            <person name="Jiang F."/>
        </authorList>
    </citation>
    <scope>NUCLEOTIDE SEQUENCE [LARGE SCALE GENOMIC DNA]</scope>
    <source>
        <strain evidence="23">LVBAO_FW01</strain>
        <tissue evidence="23">Leaves</tissue>
    </source>
</reference>
<evidence type="ECO:0000259" key="22">
    <source>
        <dbReference type="PROSITE" id="PS50927"/>
    </source>
</evidence>
<keyword evidence="14" id="KW-0325">Glycoprotein</keyword>
<dbReference type="GO" id="GO:0016020">
    <property type="term" value="C:membrane"/>
    <property type="evidence" value="ECO:0007669"/>
    <property type="project" value="UniProtKB-SubCell"/>
</dbReference>
<evidence type="ECO:0000256" key="14">
    <source>
        <dbReference type="ARBA" id="ARBA00023180"/>
    </source>
</evidence>
<comment type="catalytic activity">
    <reaction evidence="15 17">
        <text>L-threonyl-[protein] + ATP = O-phospho-L-threonyl-[protein] + ADP + H(+)</text>
        <dbReference type="Rhea" id="RHEA:46608"/>
        <dbReference type="Rhea" id="RHEA-COMP:11060"/>
        <dbReference type="Rhea" id="RHEA-COMP:11605"/>
        <dbReference type="ChEBI" id="CHEBI:15378"/>
        <dbReference type="ChEBI" id="CHEBI:30013"/>
        <dbReference type="ChEBI" id="CHEBI:30616"/>
        <dbReference type="ChEBI" id="CHEBI:61977"/>
        <dbReference type="ChEBI" id="CHEBI:456216"/>
        <dbReference type="EC" id="2.7.11.1"/>
    </reaction>
</comment>
<keyword evidence="3" id="KW-0245">EGF-like domain</keyword>
<dbReference type="SMART" id="SM00108">
    <property type="entry name" value="B_lectin"/>
    <property type="match status" value="1"/>
</dbReference>
<dbReference type="FunFam" id="2.90.10.10:FF:000017">
    <property type="entry name" value="Putative receptor protein kinase ZmPK1"/>
    <property type="match status" value="1"/>
</dbReference>
<keyword evidence="7 17" id="KW-0547">Nucleotide-binding</keyword>
<evidence type="ECO:0000256" key="7">
    <source>
        <dbReference type="ARBA" id="ARBA00022741"/>
    </source>
</evidence>
<comment type="catalytic activity">
    <reaction evidence="16 17">
        <text>L-seryl-[protein] + ATP = O-phospho-L-seryl-[protein] + ADP + H(+)</text>
        <dbReference type="Rhea" id="RHEA:17989"/>
        <dbReference type="Rhea" id="RHEA-COMP:9863"/>
        <dbReference type="Rhea" id="RHEA-COMP:11604"/>
        <dbReference type="ChEBI" id="CHEBI:15378"/>
        <dbReference type="ChEBI" id="CHEBI:29999"/>
        <dbReference type="ChEBI" id="CHEBI:30616"/>
        <dbReference type="ChEBI" id="CHEBI:83421"/>
        <dbReference type="ChEBI" id="CHEBI:456216"/>
        <dbReference type="EC" id="2.7.11.1"/>
    </reaction>
</comment>
<dbReference type="CDD" id="cd14066">
    <property type="entry name" value="STKc_IRAK"/>
    <property type="match status" value="1"/>
</dbReference>
<evidence type="ECO:0000259" key="21">
    <source>
        <dbReference type="PROSITE" id="PS50011"/>
    </source>
</evidence>
<keyword evidence="11 19" id="KW-0472">Membrane</keyword>
<keyword evidence="12" id="KW-1015">Disulfide bond</keyword>
<dbReference type="EMBL" id="JAYMYQ010000002">
    <property type="protein sequence ID" value="KAK7350375.1"/>
    <property type="molecule type" value="Genomic_DNA"/>
</dbReference>
<dbReference type="InterPro" id="IPR017441">
    <property type="entry name" value="Protein_kinase_ATP_BS"/>
</dbReference>
<evidence type="ECO:0000256" key="11">
    <source>
        <dbReference type="ARBA" id="ARBA00023136"/>
    </source>
</evidence>
<evidence type="ECO:0000256" key="19">
    <source>
        <dbReference type="SAM" id="Phobius"/>
    </source>
</evidence>
<dbReference type="Pfam" id="PF01453">
    <property type="entry name" value="B_lectin"/>
    <property type="match status" value="1"/>
</dbReference>
<dbReference type="GO" id="GO:0004674">
    <property type="term" value="F:protein serine/threonine kinase activity"/>
    <property type="evidence" value="ECO:0007669"/>
    <property type="project" value="UniProtKB-KW"/>
</dbReference>
<evidence type="ECO:0000256" key="5">
    <source>
        <dbReference type="ARBA" id="ARBA00022692"/>
    </source>
</evidence>
<evidence type="ECO:0000256" key="15">
    <source>
        <dbReference type="ARBA" id="ARBA00047899"/>
    </source>
</evidence>
<dbReference type="PROSITE" id="PS50011">
    <property type="entry name" value="PROTEIN_KINASE_DOM"/>
    <property type="match status" value="1"/>
</dbReference>
<evidence type="ECO:0000256" key="12">
    <source>
        <dbReference type="ARBA" id="ARBA00023157"/>
    </source>
</evidence>
<dbReference type="Pfam" id="PF00069">
    <property type="entry name" value="Pkinase"/>
    <property type="match status" value="1"/>
</dbReference>
<evidence type="ECO:0000256" key="8">
    <source>
        <dbReference type="ARBA" id="ARBA00022777"/>
    </source>
</evidence>
<dbReference type="CDD" id="cd01098">
    <property type="entry name" value="PAN_AP_plant"/>
    <property type="match status" value="1"/>
</dbReference>
<comment type="caution">
    <text evidence="23">The sequence shown here is derived from an EMBL/GenBank/DDBJ whole genome shotgun (WGS) entry which is preliminary data.</text>
</comment>
<sequence>MVSSPLVSLYLLLFLIFHNIHHSSPFSLSVEKLEQDVIVSSPKPTFTAGFYPVGQNAYSFAIWFTQTPSNTENATVVWMANRDQPVNGKRSTLSLLETGNLVLTDAGEFVVWSTNTNSSKPLELHLHDTGNLVLQEQNDINSKSVLWQSFDFPTDTLLPGQSLSKNINLVSFRSERNYSSGFYHLLFDLENVLRLLYQGPRDSSVYWPDPWLQNNGLREMTYNESRAVRLDGLGKLVSSDNFIFTTSDYGTLLQRRLTLDHDGNVRIYSRKFEEERWSVSGQFRSQPCLVNGICGPNSICSYDPTIGRKCSCLPHHSWIDNQDWSQGCKPNFQLWCNKSMTGYDDESQFLRLPGVDFYGYDSGSFKNRTFEQCKTLCLQLCHCRGFQHTFSAGDGVFNCYPKLQLLNGRHGPGFMGSIFLRLPTTNLLSSDYNNPYHNNKGLVCSTSDGGVEQVVRFYYEAKGNGSVKVLLYFASGLGGIELVCIFLVWCFLFRSDRKHLDADKHGYVLAAATGFQRFSYSELKQATKGFSKEIGRGAGGIVYKGVLSDNRVAAIKRLHEVANQGESEFLAEVSIIGRLNHMNLIGMWGYCAEGKHRLLVYEYMQNGSLAQNLLPNSDALDSGRRYNIALGTARGLAYLHEECLEWILHCDIKPQNILLDSEYQPKVADFGLSKLLNRNDLNNSSFSRIRGTRGYMAPEWVFHLPITSKVDVYSYGIVVLEMITGKSPTTGVQMTELGAQPHHHERLVTWVREKRRKGLEVASSWVDQIVDPALGSNYDINEMEILATVALECVEEEKDERPSMSQVVERLQNS</sequence>
<accession>A0AAN9QTZ2</accession>
<comment type="subcellular location">
    <subcellularLocation>
        <location evidence="1">Membrane</location>
        <topology evidence="1">Single-pass type I membrane protein</topology>
    </subcellularLocation>
</comment>
<dbReference type="PANTHER" id="PTHR47974:SF3">
    <property type="entry name" value="RECEPTOR-LIKE SERINE_THREONINE-PROTEIN KINASE"/>
    <property type="match status" value="1"/>
</dbReference>
<dbReference type="Proteomes" id="UP001367508">
    <property type="component" value="Unassembled WGS sequence"/>
</dbReference>
<dbReference type="AlphaFoldDB" id="A0AAN9QTZ2"/>
<keyword evidence="8 17" id="KW-0418">Kinase</keyword>
<dbReference type="InterPro" id="IPR001480">
    <property type="entry name" value="Bulb-type_lectin_dom"/>
</dbReference>
<dbReference type="PROSITE" id="PS00108">
    <property type="entry name" value="PROTEIN_KINASE_ST"/>
    <property type="match status" value="1"/>
</dbReference>
<dbReference type="PROSITE" id="PS00107">
    <property type="entry name" value="PROTEIN_KINASE_ATP"/>
    <property type="match status" value="1"/>
</dbReference>
<comment type="similarity">
    <text evidence="17">Belongs to the protein kinase superfamily. Ser/Thr protein kinase family.</text>
</comment>
<dbReference type="Gene3D" id="1.10.510.10">
    <property type="entry name" value="Transferase(Phosphotransferase) domain 1"/>
    <property type="match status" value="1"/>
</dbReference>
<evidence type="ECO:0000256" key="9">
    <source>
        <dbReference type="ARBA" id="ARBA00022840"/>
    </source>
</evidence>
<evidence type="ECO:0000256" key="4">
    <source>
        <dbReference type="ARBA" id="ARBA00022679"/>
    </source>
</evidence>
<keyword evidence="5 19" id="KW-0812">Transmembrane</keyword>
<feature type="binding site" evidence="18">
    <location>
        <position position="556"/>
    </location>
    <ligand>
        <name>ATP</name>
        <dbReference type="ChEBI" id="CHEBI:30616"/>
    </ligand>
</feature>
<feature type="chain" id="PRO_5043009686" description="Receptor-like serine/threonine-protein kinase" evidence="20">
    <location>
        <begin position="26"/>
        <end position="814"/>
    </location>
</feature>
<dbReference type="PIRSF" id="PIRSF000641">
    <property type="entry name" value="SRK"/>
    <property type="match status" value="1"/>
</dbReference>
<dbReference type="InterPro" id="IPR024171">
    <property type="entry name" value="SRK-like_kinase"/>
</dbReference>
<keyword evidence="9 17" id="KW-0067">ATP-binding</keyword>
<evidence type="ECO:0000256" key="10">
    <source>
        <dbReference type="ARBA" id="ARBA00022989"/>
    </source>
</evidence>
<keyword evidence="10 19" id="KW-1133">Transmembrane helix</keyword>
<gene>
    <name evidence="23" type="ORF">VNO77_08926</name>
</gene>
<dbReference type="GO" id="GO:0005524">
    <property type="term" value="F:ATP binding"/>
    <property type="evidence" value="ECO:0007669"/>
    <property type="project" value="UniProtKB-UniRule"/>
</dbReference>
<organism evidence="23 24">
    <name type="scientific">Canavalia gladiata</name>
    <name type="common">Sword bean</name>
    <name type="synonym">Dolichos gladiatus</name>
    <dbReference type="NCBI Taxonomy" id="3824"/>
    <lineage>
        <taxon>Eukaryota</taxon>
        <taxon>Viridiplantae</taxon>
        <taxon>Streptophyta</taxon>
        <taxon>Embryophyta</taxon>
        <taxon>Tracheophyta</taxon>
        <taxon>Spermatophyta</taxon>
        <taxon>Magnoliopsida</taxon>
        <taxon>eudicotyledons</taxon>
        <taxon>Gunneridae</taxon>
        <taxon>Pentapetalae</taxon>
        <taxon>rosids</taxon>
        <taxon>fabids</taxon>
        <taxon>Fabales</taxon>
        <taxon>Fabaceae</taxon>
        <taxon>Papilionoideae</taxon>
        <taxon>50 kb inversion clade</taxon>
        <taxon>NPAAA clade</taxon>
        <taxon>indigoferoid/millettioid clade</taxon>
        <taxon>Phaseoleae</taxon>
        <taxon>Canavalia</taxon>
    </lineage>
</organism>
<dbReference type="PROSITE" id="PS50927">
    <property type="entry name" value="BULB_LECTIN"/>
    <property type="match status" value="1"/>
</dbReference>
<evidence type="ECO:0000256" key="3">
    <source>
        <dbReference type="ARBA" id="ARBA00022536"/>
    </source>
</evidence>
<keyword evidence="24" id="KW-1185">Reference proteome</keyword>
<keyword evidence="13" id="KW-0675">Receptor</keyword>
<dbReference type="SUPFAM" id="SSF51110">
    <property type="entry name" value="alpha-D-mannose-specific plant lectins"/>
    <property type="match status" value="1"/>
</dbReference>
<feature type="signal peptide" evidence="20">
    <location>
        <begin position="1"/>
        <end position="25"/>
    </location>
</feature>
<name>A0AAN9QTZ2_CANGL</name>
<feature type="transmembrane region" description="Helical" evidence="19">
    <location>
        <begin position="469"/>
        <end position="492"/>
    </location>
</feature>
<keyword evidence="4 17" id="KW-0808">Transferase</keyword>
<keyword evidence="2 17" id="KW-0723">Serine/threonine-protein kinase</keyword>
<evidence type="ECO:0000256" key="2">
    <source>
        <dbReference type="ARBA" id="ARBA00022527"/>
    </source>
</evidence>
<dbReference type="EC" id="2.7.11.1" evidence="17"/>
<dbReference type="SUPFAM" id="SSF56112">
    <property type="entry name" value="Protein kinase-like (PK-like)"/>
    <property type="match status" value="1"/>
</dbReference>
<proteinExistence type="inferred from homology"/>
<protein>
    <recommendedName>
        <fullName evidence="17">Receptor-like serine/threonine-protein kinase</fullName>
        <ecNumber evidence="17">2.7.11.1</ecNumber>
    </recommendedName>
</protein>
<dbReference type="Gene3D" id="3.30.200.20">
    <property type="entry name" value="Phosphorylase Kinase, domain 1"/>
    <property type="match status" value="1"/>
</dbReference>
<evidence type="ECO:0000256" key="13">
    <source>
        <dbReference type="ARBA" id="ARBA00023170"/>
    </source>
</evidence>
<dbReference type="CDD" id="cd00028">
    <property type="entry name" value="B_lectin"/>
    <property type="match status" value="1"/>
</dbReference>
<keyword evidence="6 20" id="KW-0732">Signal</keyword>
<dbReference type="InterPro" id="IPR011009">
    <property type="entry name" value="Kinase-like_dom_sf"/>
</dbReference>
<dbReference type="InterPro" id="IPR008271">
    <property type="entry name" value="Ser/Thr_kinase_AS"/>
</dbReference>
<evidence type="ECO:0000256" key="18">
    <source>
        <dbReference type="PROSITE-ProRule" id="PRU10141"/>
    </source>
</evidence>